<protein>
    <submittedName>
        <fullName evidence="3">Tetratricopeptide repeat protein</fullName>
    </submittedName>
</protein>
<evidence type="ECO:0000256" key="1">
    <source>
        <dbReference type="SAM" id="MobiDB-lite"/>
    </source>
</evidence>
<organism evidence="3 4">
    <name type="scientific">Streptomyces marispadix</name>
    <dbReference type="NCBI Taxonomy" id="2922868"/>
    <lineage>
        <taxon>Bacteria</taxon>
        <taxon>Bacillati</taxon>
        <taxon>Actinomycetota</taxon>
        <taxon>Actinomycetes</taxon>
        <taxon>Kitasatosporales</taxon>
        <taxon>Streptomycetaceae</taxon>
        <taxon>Streptomyces</taxon>
    </lineage>
</organism>
<dbReference type="Pfam" id="PF13374">
    <property type="entry name" value="TPR_10"/>
    <property type="match status" value="2"/>
</dbReference>
<feature type="compositionally biased region" description="Basic and acidic residues" evidence="1">
    <location>
        <begin position="686"/>
        <end position="704"/>
    </location>
</feature>
<comment type="caution">
    <text evidence="3">The sequence shown here is derived from an EMBL/GenBank/DDBJ whole genome shotgun (WGS) entry which is preliminary data.</text>
</comment>
<name>A0ABS9SVA6_9ACTN</name>
<dbReference type="InterPro" id="IPR053137">
    <property type="entry name" value="NLR-like"/>
</dbReference>
<evidence type="ECO:0000313" key="4">
    <source>
        <dbReference type="Proteomes" id="UP001166784"/>
    </source>
</evidence>
<dbReference type="InterPro" id="IPR027417">
    <property type="entry name" value="P-loop_NTPase"/>
</dbReference>
<reference evidence="3" key="2">
    <citation type="journal article" date="2023" name="Int. J. Syst. Evol. Microbiol.">
        <title>Streptomyces marispadix sp. nov., isolated from marine beach sediment of the Northern Coast of Portugal.</title>
        <authorList>
            <person name="dos Santos J.D.N."/>
            <person name="Vitorino I.R."/>
            <person name="Kallscheuer N."/>
            <person name="Srivastava A."/>
            <person name="Krautwurst S."/>
            <person name="Marz M."/>
            <person name="Jogler C."/>
            <person name="Lobo Da Cunha A."/>
            <person name="Catita J."/>
            <person name="Goncalves H."/>
            <person name="Gonzalez I."/>
            <person name="Reyes F."/>
            <person name="Lage O.M."/>
        </authorList>
    </citation>
    <scope>NUCLEOTIDE SEQUENCE</scope>
    <source>
        <strain evidence="3">M600PL45_2</strain>
    </source>
</reference>
<proteinExistence type="predicted"/>
<dbReference type="Gene3D" id="3.40.50.300">
    <property type="entry name" value="P-loop containing nucleotide triphosphate hydrolases"/>
    <property type="match status" value="1"/>
</dbReference>
<gene>
    <name evidence="3" type="ORF">MMA15_07140</name>
</gene>
<dbReference type="Proteomes" id="UP001166784">
    <property type="component" value="Unassembled WGS sequence"/>
</dbReference>
<dbReference type="InterPro" id="IPR002182">
    <property type="entry name" value="NB-ARC"/>
</dbReference>
<sequence length="718" mass="77239">MSGAMDGRAHDAGRVYQASGDQHITEHHHHEAVEARYGPDSVRRPAFGRPPVALRDREQLMDRLCGAIDAGTRDQVYVLHGMGGCGKTTVAYALFQHATTGADRVGLWVNASDMATLRGGMLAVAADRGATEGQLQAARSGLRAAADLVWDRLDQSDEPWLLVLDNADDPSILQDGWLRTSPRGTVLVSTRQSAPHWWPYAELHHVGVLPQQAAAQVLCDLAPEAGTSEDAAQIAEKLGRLPLALTLAGGFLSHQVIEPWTMKQYGSRLDGGGQVGLIDRGAVRLPGEDSRQLVSRTWQLSLDALAAQGSPESTALLQLLACYGSDPLPLSLLNGPELAAVLSPARAEAALRGLLDHSLTALVDVGVRCIQTHGVLLASVAAGTPAPQLPALRAAAGKLLNAVVPAVPEPGQNDVRMRLLAPHVLALLRQADDEPTVAEALDVAIRLAISLHRDGDYQAALELASAAGPLAQRTLGGEHRLVLTAEERVARALLRLGRYEESVAVHRRLLAVRERLFGAEDLDTLSSCQALYMPLLQLDQTPEGLALLRRAVAGRKQLLGPGHPLTLRDRSHLLAGLPFAELADEIDRSEVPLPEECATHLGREHAVTLHARLNYGFALFTLGRYEAARDEGRAAAEDYLRCHGPDHSLTLSTQTLYARSLYALGELVPATELMIEVADRRERSLGAEHPHTRSSHEFVEEFRNGRPPTGDDTPGANS</sequence>
<dbReference type="SUPFAM" id="SSF48452">
    <property type="entry name" value="TPR-like"/>
    <property type="match status" value="2"/>
</dbReference>
<dbReference type="Pfam" id="PF13424">
    <property type="entry name" value="TPR_12"/>
    <property type="match status" value="1"/>
</dbReference>
<dbReference type="Pfam" id="PF00931">
    <property type="entry name" value="NB-ARC"/>
    <property type="match status" value="1"/>
</dbReference>
<dbReference type="PANTHER" id="PTHR46082">
    <property type="entry name" value="ATP/GTP-BINDING PROTEIN-RELATED"/>
    <property type="match status" value="1"/>
</dbReference>
<dbReference type="Gene3D" id="1.25.40.10">
    <property type="entry name" value="Tetratricopeptide repeat domain"/>
    <property type="match status" value="2"/>
</dbReference>
<feature type="region of interest" description="Disordered" evidence="1">
    <location>
        <begin position="686"/>
        <end position="718"/>
    </location>
</feature>
<dbReference type="PRINTS" id="PR00364">
    <property type="entry name" value="DISEASERSIST"/>
</dbReference>
<dbReference type="SUPFAM" id="SSF52540">
    <property type="entry name" value="P-loop containing nucleoside triphosphate hydrolases"/>
    <property type="match status" value="1"/>
</dbReference>
<dbReference type="PANTHER" id="PTHR46082:SF6">
    <property type="entry name" value="AAA+ ATPASE DOMAIN-CONTAINING PROTEIN-RELATED"/>
    <property type="match status" value="1"/>
</dbReference>
<feature type="domain" description="NB-ARC" evidence="2">
    <location>
        <begin position="58"/>
        <end position="192"/>
    </location>
</feature>
<evidence type="ECO:0000259" key="2">
    <source>
        <dbReference type="Pfam" id="PF00931"/>
    </source>
</evidence>
<dbReference type="RefSeq" id="WP_241058250.1">
    <property type="nucleotide sequence ID" value="NZ_JAKWJU010000002.1"/>
</dbReference>
<reference evidence="3" key="1">
    <citation type="submission" date="2022-03" db="EMBL/GenBank/DDBJ databases">
        <authorList>
            <person name="Santos J.D.N."/>
            <person name="Kallscheuer N."/>
            <person name="Jogler C."/>
            <person name="Lage O.M."/>
        </authorList>
    </citation>
    <scope>NUCLEOTIDE SEQUENCE</scope>
    <source>
        <strain evidence="3">M600PL45_2</strain>
    </source>
</reference>
<dbReference type="InterPro" id="IPR011990">
    <property type="entry name" value="TPR-like_helical_dom_sf"/>
</dbReference>
<evidence type="ECO:0000313" key="3">
    <source>
        <dbReference type="EMBL" id="MCH6160202.1"/>
    </source>
</evidence>
<keyword evidence="4" id="KW-1185">Reference proteome</keyword>
<dbReference type="EMBL" id="JAKWJU010000002">
    <property type="protein sequence ID" value="MCH6160202.1"/>
    <property type="molecule type" value="Genomic_DNA"/>
</dbReference>
<accession>A0ABS9SVA6</accession>